<dbReference type="VEuPathDB" id="AmoebaDB:EIN_411290"/>
<dbReference type="OMA" id="NCECMAC"/>
<proteinExistence type="predicted"/>
<dbReference type="AlphaFoldDB" id="A0A0A1U4I1"/>
<keyword evidence="1" id="KW-1133">Transmembrane helix</keyword>
<feature type="transmembrane region" description="Helical" evidence="1">
    <location>
        <begin position="85"/>
        <end position="112"/>
    </location>
</feature>
<sequence length="585" mass="64603">MFVYLSLFLIYSTLAQETIDPFAPNDKDSLPQNRARHPVWFSENNNTNDMFLNFCGEPDGFNLTRDITRSCFTNPYLESLILPSALMIIVFLIVVVVFIMCGCVHCCCGPCCKAKIGFLCPKGSKNYSNCECMACTIVSVVVLLLVIPFMVVGVVGNASMTSAFKKFGNVFFNTYDNVTLAFGATMTDIINIDLTPLQNVSTFDPTLFQEAISMVNSLNTSINTIDPYMNSLKTGVDYVYIIREVLVDLVFFLPIIAFVLYVFGAFCKCYKCVIPIFPCALVFGSFAIMMVAFEYPIVTIVADVCVYAIDNYTTTTTTDQNIGKILSVFTDCPSSPLQDMLNQYFEVETQLVDSALQMYDQVCVGGIENQTKVFRYNPEDYNKCTGLSNNGACVIAVNITATTVNQSPVNCPEAGNITTIAGVGYLLGNISVSDFKVYFVSAAATTLTDPVRCEFPTWQTSSEASGFVLTNVICDWPSNKTVAECSKTCPDEYKSYMGTIYSLVYTIQEIGKLITSINTNIVPQINCNAVAYKVVDIKEAVCYDIISYEPPLIIGLVGFCAVLMALFGVSIVSIKRFNKRNYEEL</sequence>
<feature type="chain" id="PRO_5012791254" evidence="2">
    <location>
        <begin position="16"/>
        <end position="585"/>
    </location>
</feature>
<dbReference type="RefSeq" id="XP_004254547.1">
    <property type="nucleotide sequence ID" value="XM_004254499.1"/>
</dbReference>
<dbReference type="PANTHER" id="PTHR31414">
    <property type="entry name" value="TRANSMEMBRANE PROTEIN DDB_G0292058"/>
    <property type="match status" value="1"/>
</dbReference>
<dbReference type="GO" id="GO:0016020">
    <property type="term" value="C:membrane"/>
    <property type="evidence" value="ECO:0007669"/>
    <property type="project" value="TreeGrafter"/>
</dbReference>
<keyword evidence="1" id="KW-0812">Transmembrane</keyword>
<reference evidence="3 4" key="1">
    <citation type="submission" date="2012-10" db="EMBL/GenBank/DDBJ databases">
        <authorList>
            <person name="Zafar N."/>
            <person name="Inman J."/>
            <person name="Hall N."/>
            <person name="Lorenzi H."/>
            <person name="Caler E."/>
        </authorList>
    </citation>
    <scope>NUCLEOTIDE SEQUENCE [LARGE SCALE GENOMIC DNA]</scope>
    <source>
        <strain evidence="3 4">IP1</strain>
    </source>
</reference>
<keyword evidence="4" id="KW-1185">Reference proteome</keyword>
<feature type="transmembrane region" description="Helical" evidence="1">
    <location>
        <begin position="552"/>
        <end position="574"/>
    </location>
</feature>
<dbReference type="Proteomes" id="UP000014680">
    <property type="component" value="Unassembled WGS sequence"/>
</dbReference>
<gene>
    <name evidence="3" type="ORF">EIN_411290</name>
</gene>
<dbReference type="KEGG" id="eiv:EIN_411290"/>
<organism evidence="3 4">
    <name type="scientific">Entamoeba invadens IP1</name>
    <dbReference type="NCBI Taxonomy" id="370355"/>
    <lineage>
        <taxon>Eukaryota</taxon>
        <taxon>Amoebozoa</taxon>
        <taxon>Evosea</taxon>
        <taxon>Archamoebae</taxon>
        <taxon>Mastigamoebida</taxon>
        <taxon>Entamoebidae</taxon>
        <taxon>Entamoeba</taxon>
    </lineage>
</organism>
<evidence type="ECO:0000313" key="3">
    <source>
        <dbReference type="EMBL" id="ELP87776.1"/>
    </source>
</evidence>
<keyword evidence="1" id="KW-0472">Membrane</keyword>
<name>A0A0A1U4I1_ENTIV</name>
<feature type="transmembrane region" description="Helical" evidence="1">
    <location>
        <begin position="133"/>
        <end position="155"/>
    </location>
</feature>
<keyword evidence="2" id="KW-0732">Signal</keyword>
<dbReference type="InterPro" id="IPR040283">
    <property type="entry name" value="DDB_G0292058-like"/>
</dbReference>
<dbReference type="EMBL" id="KB206788">
    <property type="protein sequence ID" value="ELP87776.1"/>
    <property type="molecule type" value="Genomic_DNA"/>
</dbReference>
<feature type="transmembrane region" description="Helical" evidence="1">
    <location>
        <begin position="273"/>
        <end position="293"/>
    </location>
</feature>
<dbReference type="PANTHER" id="PTHR31414:SF18">
    <property type="entry name" value="TRANSMEMBRANE PROTEIN-RELATED"/>
    <property type="match status" value="1"/>
</dbReference>
<protein>
    <submittedName>
        <fullName evidence="3">Uncharacterized protein</fullName>
    </submittedName>
</protein>
<feature type="transmembrane region" description="Helical" evidence="1">
    <location>
        <begin position="245"/>
        <end position="266"/>
    </location>
</feature>
<evidence type="ECO:0000256" key="2">
    <source>
        <dbReference type="SAM" id="SignalP"/>
    </source>
</evidence>
<evidence type="ECO:0000256" key="1">
    <source>
        <dbReference type="SAM" id="Phobius"/>
    </source>
</evidence>
<feature type="signal peptide" evidence="2">
    <location>
        <begin position="1"/>
        <end position="15"/>
    </location>
</feature>
<evidence type="ECO:0000313" key="4">
    <source>
        <dbReference type="Proteomes" id="UP000014680"/>
    </source>
</evidence>
<accession>A0A0A1U4I1</accession>
<dbReference type="GeneID" id="14886739"/>
<dbReference type="OrthoDB" id="28248at2759"/>